<reference evidence="10" key="1">
    <citation type="submission" date="2016-11" db="UniProtKB">
        <authorList>
            <consortium name="WormBaseParasite"/>
        </authorList>
    </citation>
    <scope>IDENTIFICATION</scope>
</reference>
<keyword evidence="3" id="KW-0963">Cytoplasm</keyword>
<keyword evidence="9" id="KW-1185">Reference proteome</keyword>
<comment type="subcellular location">
    <subcellularLocation>
        <location evidence="1">Cytoplasm</location>
    </subcellularLocation>
</comment>
<dbReference type="SMART" id="SM00591">
    <property type="entry name" value="RWD"/>
    <property type="match status" value="1"/>
</dbReference>
<dbReference type="GO" id="GO:0009893">
    <property type="term" value="P:positive regulation of metabolic process"/>
    <property type="evidence" value="ECO:0007669"/>
    <property type="project" value="UniProtKB-ARBA"/>
</dbReference>
<name>A0A1I8J1Y9_9PLAT</name>
<dbReference type="SUPFAM" id="SSF54211">
    <property type="entry name" value="Ribosomal protein S5 domain 2-like"/>
    <property type="match status" value="1"/>
</dbReference>
<dbReference type="InterPro" id="IPR036956">
    <property type="entry name" value="Impact_N_sf"/>
</dbReference>
<proteinExistence type="inferred from homology"/>
<dbReference type="InterPro" id="IPR016135">
    <property type="entry name" value="UBQ-conjugating_enzyme/RWD"/>
</dbReference>
<dbReference type="PANTHER" id="PTHR16301">
    <property type="entry name" value="IMPACT-RELATED"/>
    <property type="match status" value="1"/>
</dbReference>
<dbReference type="InterPro" id="IPR020568">
    <property type="entry name" value="Ribosomal_Su5_D2-typ_SF"/>
</dbReference>
<dbReference type="GO" id="GO:0140469">
    <property type="term" value="P:GCN2-mediated signaling"/>
    <property type="evidence" value="ECO:0007669"/>
    <property type="project" value="TreeGrafter"/>
</dbReference>
<feature type="domain" description="RWD" evidence="8">
    <location>
        <begin position="20"/>
        <end position="126"/>
    </location>
</feature>
<dbReference type="Gene3D" id="3.10.110.10">
    <property type="entry name" value="Ubiquitin Conjugating Enzyme"/>
    <property type="match status" value="1"/>
</dbReference>
<protein>
    <submittedName>
        <fullName evidence="10">RWD domain-containing protein</fullName>
    </submittedName>
</protein>
<evidence type="ECO:0000256" key="4">
    <source>
        <dbReference type="ARBA" id="ARBA00022491"/>
    </source>
</evidence>
<dbReference type="GO" id="GO:0006446">
    <property type="term" value="P:regulation of translational initiation"/>
    <property type="evidence" value="ECO:0007669"/>
    <property type="project" value="TreeGrafter"/>
</dbReference>
<keyword evidence="5" id="KW-0810">Translation regulation</keyword>
<sequence length="310" mass="33723">FLQCQAFYMSDNNNSELQSDELTALASIYEDEITEFNAKSGSFAITIRGSSSDCDGKASPTVTLSVTFPPSYPTECPPVFELSAPWLRGESRRLLENRLVAVCQDFAGCPVVYAWAEAVRQFIDEHASAQCDSAAADDQDSHSSASSQPTAAVPAALSPESAAAAETAEFVHGEPIEDRRSVFQAHLLAPVHSVQLASNALAQLLSSEKKIASATHNIWAYRIVRQSQTGQQQGVSFYTDCDDDGEQQAGGRLLRLLELSDTRNALVVVSRWFGGTLLGPDRFKHINNAARNLLEQRGVIETRGAKRNKN</sequence>
<dbReference type="GO" id="GO:0005737">
    <property type="term" value="C:cytoplasm"/>
    <property type="evidence" value="ECO:0007669"/>
    <property type="project" value="UniProtKB-SubCell"/>
</dbReference>
<evidence type="ECO:0000313" key="10">
    <source>
        <dbReference type="WBParaSite" id="maker-uti_cns_0045489-snap-gene-0.54-mRNA-1"/>
    </source>
</evidence>
<evidence type="ECO:0000256" key="7">
    <source>
        <dbReference type="SAM" id="MobiDB-lite"/>
    </source>
</evidence>
<accession>A0A1I8J1Y9</accession>
<dbReference type="InterPro" id="IPR023582">
    <property type="entry name" value="Impact"/>
</dbReference>
<evidence type="ECO:0000256" key="1">
    <source>
        <dbReference type="ARBA" id="ARBA00004496"/>
    </source>
</evidence>
<dbReference type="Gene3D" id="3.30.230.30">
    <property type="entry name" value="Impact, N-terminal domain"/>
    <property type="match status" value="1"/>
</dbReference>
<evidence type="ECO:0000256" key="5">
    <source>
        <dbReference type="ARBA" id="ARBA00022845"/>
    </source>
</evidence>
<dbReference type="InterPro" id="IPR001498">
    <property type="entry name" value="Impact_N"/>
</dbReference>
<evidence type="ECO:0000259" key="8">
    <source>
        <dbReference type="PROSITE" id="PS50908"/>
    </source>
</evidence>
<dbReference type="Proteomes" id="UP000095280">
    <property type="component" value="Unplaced"/>
</dbReference>
<dbReference type="CDD" id="cd23821">
    <property type="entry name" value="RWD_IMPACT"/>
    <property type="match status" value="1"/>
</dbReference>
<dbReference type="FunFam" id="3.10.110.10:FF:000050">
    <property type="entry name" value="eIF-2-alpha kinase GCN2"/>
    <property type="match status" value="1"/>
</dbReference>
<dbReference type="Pfam" id="PF01205">
    <property type="entry name" value="Impact_N"/>
    <property type="match status" value="1"/>
</dbReference>
<keyword evidence="6" id="KW-0346">Stress response</keyword>
<dbReference type="SUPFAM" id="SSF54495">
    <property type="entry name" value="UBC-like"/>
    <property type="match status" value="1"/>
</dbReference>
<evidence type="ECO:0000256" key="2">
    <source>
        <dbReference type="ARBA" id="ARBA00007665"/>
    </source>
</evidence>
<evidence type="ECO:0000256" key="3">
    <source>
        <dbReference type="ARBA" id="ARBA00022490"/>
    </source>
</evidence>
<dbReference type="WBParaSite" id="maker-uti_cns_0045489-snap-gene-0.54-mRNA-1">
    <property type="protein sequence ID" value="maker-uti_cns_0045489-snap-gene-0.54-mRNA-1"/>
    <property type="gene ID" value="maker-uti_cns_0045489-snap-gene-0.54"/>
</dbReference>
<feature type="region of interest" description="Disordered" evidence="7">
    <location>
        <begin position="133"/>
        <end position="158"/>
    </location>
</feature>
<dbReference type="AlphaFoldDB" id="A0A1I8J1Y9"/>
<evidence type="ECO:0000256" key="6">
    <source>
        <dbReference type="ARBA" id="ARBA00023016"/>
    </source>
</evidence>
<organism evidence="9 10">
    <name type="scientific">Macrostomum lignano</name>
    <dbReference type="NCBI Taxonomy" id="282301"/>
    <lineage>
        <taxon>Eukaryota</taxon>
        <taxon>Metazoa</taxon>
        <taxon>Spiralia</taxon>
        <taxon>Lophotrochozoa</taxon>
        <taxon>Platyhelminthes</taxon>
        <taxon>Rhabditophora</taxon>
        <taxon>Macrostomorpha</taxon>
        <taxon>Macrostomida</taxon>
        <taxon>Macrostomidae</taxon>
        <taxon>Macrostomum</taxon>
    </lineage>
</organism>
<dbReference type="Pfam" id="PF05773">
    <property type="entry name" value="RWD"/>
    <property type="match status" value="1"/>
</dbReference>
<dbReference type="PANTHER" id="PTHR16301:SF25">
    <property type="entry name" value="PROTEIN IMPACT"/>
    <property type="match status" value="1"/>
</dbReference>
<dbReference type="PROSITE" id="PS50908">
    <property type="entry name" value="RWD"/>
    <property type="match status" value="1"/>
</dbReference>
<evidence type="ECO:0000313" key="9">
    <source>
        <dbReference type="Proteomes" id="UP000095280"/>
    </source>
</evidence>
<comment type="similarity">
    <text evidence="2">Belongs to the IMPACT family.</text>
</comment>
<keyword evidence="4" id="KW-0678">Repressor</keyword>
<dbReference type="InterPro" id="IPR006575">
    <property type="entry name" value="RWD_dom"/>
</dbReference>